<evidence type="ECO:0000313" key="3">
    <source>
        <dbReference type="Proteomes" id="UP000234275"/>
    </source>
</evidence>
<keyword evidence="1" id="KW-1133">Transmembrane helix</keyword>
<accession>A0A2I2G1M7</accession>
<keyword evidence="3" id="KW-1185">Reference proteome</keyword>
<dbReference type="RefSeq" id="XP_024702081.1">
    <property type="nucleotide sequence ID" value="XM_024842866.1"/>
</dbReference>
<gene>
    <name evidence="2" type="ORF">P170DRAFT_221969</name>
</gene>
<dbReference type="AlphaFoldDB" id="A0A2I2G1M7"/>
<protein>
    <submittedName>
        <fullName evidence="2">Uncharacterized protein</fullName>
    </submittedName>
</protein>
<dbReference type="Proteomes" id="UP000234275">
    <property type="component" value="Unassembled WGS sequence"/>
</dbReference>
<sequence>MEGLLLGLCLFRLSENCFACLPFFLCFSSFLFFISFYFYFLGAGPNGAFKLTRPRGHKLHWTTTVIHTGISFRAFGWQRRTRTIFNTELGLLFTGFFWLFNSVYLFYLYFPGPVLVRFHYILFVLLVVFDLYSYLVVIPTFCFAYGFPIA</sequence>
<dbReference type="GeneID" id="36550565"/>
<proteinExistence type="predicted"/>
<dbReference type="VEuPathDB" id="FungiDB:P170DRAFT_221969"/>
<comment type="caution">
    <text evidence="2">The sequence shown here is derived from an EMBL/GenBank/DDBJ whole genome shotgun (WGS) entry which is preliminary data.</text>
</comment>
<dbReference type="EMBL" id="MSFO01000006">
    <property type="protein sequence ID" value="PLB46779.1"/>
    <property type="molecule type" value="Genomic_DNA"/>
</dbReference>
<feature type="transmembrane region" description="Helical" evidence="1">
    <location>
        <begin position="89"/>
        <end position="109"/>
    </location>
</feature>
<feature type="transmembrane region" description="Helical" evidence="1">
    <location>
        <begin position="121"/>
        <end position="147"/>
    </location>
</feature>
<feature type="transmembrane region" description="Helical" evidence="1">
    <location>
        <begin position="29"/>
        <end position="49"/>
    </location>
</feature>
<keyword evidence="1" id="KW-0812">Transmembrane</keyword>
<evidence type="ECO:0000313" key="2">
    <source>
        <dbReference type="EMBL" id="PLB46779.1"/>
    </source>
</evidence>
<reference evidence="2 3" key="1">
    <citation type="submission" date="2016-12" db="EMBL/GenBank/DDBJ databases">
        <title>The genomes of Aspergillus section Nigri reveals drivers in fungal speciation.</title>
        <authorList>
            <consortium name="DOE Joint Genome Institute"/>
            <person name="Vesth T.C."/>
            <person name="Nybo J."/>
            <person name="Theobald S."/>
            <person name="Brandl J."/>
            <person name="Frisvad J.C."/>
            <person name="Nielsen K.F."/>
            <person name="Lyhne E.K."/>
            <person name="Kogle M.E."/>
            <person name="Kuo A."/>
            <person name="Riley R."/>
            <person name="Clum A."/>
            <person name="Nolan M."/>
            <person name="Lipzen A."/>
            <person name="Salamov A."/>
            <person name="Henrissat B."/>
            <person name="Wiebenga A."/>
            <person name="De Vries R.P."/>
            <person name="Grigoriev I.V."/>
            <person name="Mortensen U.H."/>
            <person name="Andersen M.R."/>
            <person name="Baker S.E."/>
        </authorList>
    </citation>
    <scope>NUCLEOTIDE SEQUENCE [LARGE SCALE GENOMIC DNA]</scope>
    <source>
        <strain evidence="2 3">IBT 23096</strain>
    </source>
</reference>
<name>A0A2I2G1M7_9EURO</name>
<evidence type="ECO:0000256" key="1">
    <source>
        <dbReference type="SAM" id="Phobius"/>
    </source>
</evidence>
<organism evidence="2 3">
    <name type="scientific">Aspergillus steynii IBT 23096</name>
    <dbReference type="NCBI Taxonomy" id="1392250"/>
    <lineage>
        <taxon>Eukaryota</taxon>
        <taxon>Fungi</taxon>
        <taxon>Dikarya</taxon>
        <taxon>Ascomycota</taxon>
        <taxon>Pezizomycotina</taxon>
        <taxon>Eurotiomycetes</taxon>
        <taxon>Eurotiomycetidae</taxon>
        <taxon>Eurotiales</taxon>
        <taxon>Aspergillaceae</taxon>
        <taxon>Aspergillus</taxon>
        <taxon>Aspergillus subgen. Circumdati</taxon>
    </lineage>
</organism>
<keyword evidence="1" id="KW-0472">Membrane</keyword>